<dbReference type="InterPro" id="IPR048939">
    <property type="entry name" value="ATG5_UblA"/>
</dbReference>
<gene>
    <name evidence="9" type="ORF">EMPS_01702</name>
</gene>
<dbReference type="InterPro" id="IPR048318">
    <property type="entry name" value="ATG5_UblB"/>
</dbReference>
<evidence type="ECO:0000256" key="4">
    <source>
        <dbReference type="ARBA" id="ARBA00023006"/>
    </source>
</evidence>
<reference evidence="9" key="1">
    <citation type="submission" date="2021-11" db="EMBL/GenBank/DDBJ databases">
        <authorList>
            <person name="Herlambang A."/>
            <person name="Guo Y."/>
            <person name="Takashima Y."/>
            <person name="Nishizawa T."/>
        </authorList>
    </citation>
    <scope>NUCLEOTIDE SEQUENCE</scope>
    <source>
        <strain evidence="9">E1425</strain>
    </source>
</reference>
<dbReference type="GO" id="GO:0044233">
    <property type="term" value="C:mitochondria-associated endoplasmic reticulum membrane contact site"/>
    <property type="evidence" value="ECO:0007669"/>
    <property type="project" value="TreeGrafter"/>
</dbReference>
<dbReference type="InterPro" id="IPR042527">
    <property type="entry name" value="Atg5_UblA_dom_sf"/>
</dbReference>
<dbReference type="EMBL" id="BQFW01000002">
    <property type="protein sequence ID" value="GJJ69356.1"/>
    <property type="molecule type" value="Genomic_DNA"/>
</dbReference>
<dbReference type="InterPro" id="IPR007239">
    <property type="entry name" value="Atg5"/>
</dbReference>
<organism evidence="9 10">
    <name type="scientific">Entomortierella parvispora</name>
    <dbReference type="NCBI Taxonomy" id="205924"/>
    <lineage>
        <taxon>Eukaryota</taxon>
        <taxon>Fungi</taxon>
        <taxon>Fungi incertae sedis</taxon>
        <taxon>Mucoromycota</taxon>
        <taxon>Mortierellomycotina</taxon>
        <taxon>Mortierellomycetes</taxon>
        <taxon>Mortierellales</taxon>
        <taxon>Mortierellaceae</taxon>
        <taxon>Entomortierella</taxon>
    </lineage>
</organism>
<evidence type="ECO:0000256" key="5">
    <source>
        <dbReference type="RuleBase" id="RU361202"/>
    </source>
</evidence>
<dbReference type="Pfam" id="PF20638">
    <property type="entry name" value="ATG5_UblA"/>
    <property type="match status" value="1"/>
</dbReference>
<dbReference type="GO" id="GO:0034045">
    <property type="term" value="C:phagophore assembly site membrane"/>
    <property type="evidence" value="ECO:0007669"/>
    <property type="project" value="UniProtKB-SubCell"/>
</dbReference>
<sequence length="285" mass="31556">MSLPPSSPVAKAIWSGSIPILFTLDDNELCGRGVDMGLMIEAQRCSYLPLLAETVRDHFVRTGQVSGPGEIWFHYKGTPLKWHYAIGLLFDILGLQASNNCAAEGLLPWNVTVNFQNYPGDKLIASCADSNVCKDAFMSMIKEADYLRNGTTKKVMNLSKADQTQLWDGILKHDYNRFWDVNHRLVLNDGAAPRHLPVRIYLPGNSPVIQEPFIPADEQDHPRTLRQILNDALPALFPLEDDATAGHAAGALIHGVKPSLETSALWAAQNMAYADNFLHLVIVIE</sequence>
<name>A0A9P3LST1_9FUNG</name>
<dbReference type="Pfam" id="PF04106">
    <property type="entry name" value="ATG5_UblB"/>
    <property type="match status" value="1"/>
</dbReference>
<dbReference type="Proteomes" id="UP000827284">
    <property type="component" value="Unassembled WGS sequence"/>
</dbReference>
<proteinExistence type="inferred from homology"/>
<comment type="function">
    <text evidence="5">Involved in cytoplasm to vacuole transport (Cvt) and autophagic vesicle formation.</text>
</comment>
<dbReference type="GO" id="GO:0019776">
    <property type="term" value="F:Atg8-family ligase activity"/>
    <property type="evidence" value="ECO:0007669"/>
    <property type="project" value="TreeGrafter"/>
</dbReference>
<keyword evidence="4 5" id="KW-0072">Autophagy</keyword>
<protein>
    <recommendedName>
        <fullName evidence="5">Autophagy protein 5</fullName>
    </recommendedName>
</protein>
<dbReference type="GO" id="GO:0034274">
    <property type="term" value="C:Atg12-Atg5-Atg16 complex"/>
    <property type="evidence" value="ECO:0007669"/>
    <property type="project" value="TreeGrafter"/>
</dbReference>
<evidence type="ECO:0000256" key="1">
    <source>
        <dbReference type="ARBA" id="ARBA00006910"/>
    </source>
</evidence>
<feature type="domain" description="Autophagy protein ATG5 UblA" evidence="8">
    <location>
        <begin position="13"/>
        <end position="115"/>
    </location>
</feature>
<evidence type="ECO:0000313" key="9">
    <source>
        <dbReference type="EMBL" id="GJJ69356.1"/>
    </source>
</evidence>
<dbReference type="OrthoDB" id="272162at2759"/>
<evidence type="ECO:0000256" key="3">
    <source>
        <dbReference type="ARBA" id="ARBA00022843"/>
    </source>
</evidence>
<dbReference type="GO" id="GO:0005776">
    <property type="term" value="C:autophagosome"/>
    <property type="evidence" value="ECO:0007669"/>
    <property type="project" value="TreeGrafter"/>
</dbReference>
<dbReference type="PANTHER" id="PTHR13040">
    <property type="entry name" value="AUTOPHAGY PROTEIN 5"/>
    <property type="match status" value="1"/>
</dbReference>
<dbReference type="GO" id="GO:0000422">
    <property type="term" value="P:autophagy of mitochondrion"/>
    <property type="evidence" value="ECO:0007669"/>
    <property type="project" value="TreeGrafter"/>
</dbReference>
<evidence type="ECO:0000259" key="8">
    <source>
        <dbReference type="Pfam" id="PF20638"/>
    </source>
</evidence>
<keyword evidence="10" id="KW-1185">Reference proteome</keyword>
<evidence type="ECO:0000256" key="2">
    <source>
        <dbReference type="ARBA" id="ARBA00022499"/>
    </source>
</evidence>
<dbReference type="InterPro" id="IPR042526">
    <property type="entry name" value="Atg5_HR"/>
</dbReference>
<evidence type="ECO:0000313" key="10">
    <source>
        <dbReference type="Proteomes" id="UP000827284"/>
    </source>
</evidence>
<dbReference type="Gene3D" id="3.10.20.620">
    <property type="match status" value="1"/>
</dbReference>
<comment type="subcellular location">
    <subcellularLocation>
        <location evidence="5">Preautophagosomal structure membrane</location>
        <topology evidence="5">Peripheral membrane protein</topology>
    </subcellularLocation>
</comment>
<feature type="domain" description="Autophagy protein ATG5 alpha-helical bundle region" evidence="7">
    <location>
        <begin position="131"/>
        <end position="186"/>
    </location>
</feature>
<dbReference type="Pfam" id="PF20637">
    <property type="entry name" value="ATG5_HBR"/>
    <property type="match status" value="1"/>
</dbReference>
<evidence type="ECO:0000259" key="7">
    <source>
        <dbReference type="Pfam" id="PF20637"/>
    </source>
</evidence>
<dbReference type="Gene3D" id="3.10.20.90">
    <property type="entry name" value="Phosphatidylinositol 3-kinase Catalytic Subunit, Chain A, domain 1"/>
    <property type="match status" value="1"/>
</dbReference>
<feature type="domain" description="Autophagy protein ATG5 UblB" evidence="6">
    <location>
        <begin position="195"/>
        <end position="282"/>
    </location>
</feature>
<keyword evidence="5" id="KW-0472">Membrane</keyword>
<dbReference type="AlphaFoldDB" id="A0A9P3LST1"/>
<dbReference type="GO" id="GO:0061908">
    <property type="term" value="C:phagophore"/>
    <property type="evidence" value="ECO:0007669"/>
    <property type="project" value="TreeGrafter"/>
</dbReference>
<dbReference type="PANTHER" id="PTHR13040:SF2">
    <property type="entry name" value="AUTOPHAGY PROTEIN 5"/>
    <property type="match status" value="1"/>
</dbReference>
<reference evidence="9" key="2">
    <citation type="journal article" date="2022" name="Microbiol. Resour. Announc.">
        <title>Whole-Genome Sequence of Entomortierella parvispora E1425, a Mucoromycotan Fungus Associated with Burkholderiaceae-Related Endosymbiotic Bacteria.</title>
        <authorList>
            <person name="Herlambang A."/>
            <person name="Guo Y."/>
            <person name="Takashima Y."/>
            <person name="Narisawa K."/>
            <person name="Ohta H."/>
            <person name="Nishizawa T."/>
        </authorList>
    </citation>
    <scope>NUCLEOTIDE SEQUENCE</scope>
    <source>
        <strain evidence="9">E1425</strain>
    </source>
</reference>
<accession>A0A9P3LST1</accession>
<keyword evidence="3 5" id="KW-0832">Ubl conjugation</keyword>
<dbReference type="GO" id="GO:0006995">
    <property type="term" value="P:cellular response to nitrogen starvation"/>
    <property type="evidence" value="ECO:0007669"/>
    <property type="project" value="TreeGrafter"/>
</dbReference>
<dbReference type="GO" id="GO:0034727">
    <property type="term" value="P:piecemeal microautophagy of the nucleus"/>
    <property type="evidence" value="ECO:0007669"/>
    <property type="project" value="TreeGrafter"/>
</dbReference>
<evidence type="ECO:0000259" key="6">
    <source>
        <dbReference type="Pfam" id="PF04106"/>
    </source>
</evidence>
<comment type="similarity">
    <text evidence="1 5">Belongs to the ATG5 family.</text>
</comment>
<dbReference type="InterPro" id="IPR048940">
    <property type="entry name" value="ATG5_HBR"/>
</dbReference>
<comment type="caution">
    <text evidence="9">The sequence shown here is derived from an EMBL/GenBank/DDBJ whole genome shotgun (WGS) entry which is preliminary data.</text>
</comment>
<keyword evidence="2 5" id="KW-1017">Isopeptide bond</keyword>
<comment type="subunit">
    <text evidence="5">Conjugated with ATG12.</text>
</comment>
<keyword evidence="5" id="KW-0813">Transport</keyword>
<dbReference type="Gene3D" id="1.10.246.190">
    <property type="entry name" value="Autophagy protein Apg5, helix rich domain"/>
    <property type="match status" value="1"/>
</dbReference>